<dbReference type="InterPro" id="IPR052255">
    <property type="entry name" value="RNA_pol_II_subunit5-mediator"/>
</dbReference>
<dbReference type="Proteomes" id="UP001457282">
    <property type="component" value="Unassembled WGS sequence"/>
</dbReference>
<dbReference type="GO" id="GO:0019212">
    <property type="term" value="F:phosphatase inhibitor activity"/>
    <property type="evidence" value="ECO:0007669"/>
    <property type="project" value="TreeGrafter"/>
</dbReference>
<feature type="compositionally biased region" description="Polar residues" evidence="4">
    <location>
        <begin position="346"/>
        <end position="359"/>
    </location>
</feature>
<dbReference type="Pfam" id="PF02996">
    <property type="entry name" value="Prefoldin"/>
    <property type="match status" value="1"/>
</dbReference>
<dbReference type="GO" id="GO:0000122">
    <property type="term" value="P:negative regulation of transcription by RNA polymerase II"/>
    <property type="evidence" value="ECO:0007669"/>
    <property type="project" value="TreeGrafter"/>
</dbReference>
<dbReference type="GO" id="GO:0005634">
    <property type="term" value="C:nucleus"/>
    <property type="evidence" value="ECO:0007669"/>
    <property type="project" value="UniProtKB-SubCell"/>
</dbReference>
<keyword evidence="2" id="KW-0539">Nucleus</keyword>
<evidence type="ECO:0000256" key="4">
    <source>
        <dbReference type="SAM" id="MobiDB-lite"/>
    </source>
</evidence>
<dbReference type="PANTHER" id="PTHR15111:SF0">
    <property type="entry name" value="UNCONVENTIONAL PREFOLDIN RPB5 INTERACTOR 1"/>
    <property type="match status" value="1"/>
</dbReference>
<evidence type="ECO:0008006" key="7">
    <source>
        <dbReference type="Google" id="ProtNLM"/>
    </source>
</evidence>
<feature type="region of interest" description="Disordered" evidence="4">
    <location>
        <begin position="337"/>
        <end position="369"/>
    </location>
</feature>
<dbReference type="SUPFAM" id="SSF46579">
    <property type="entry name" value="Prefoldin"/>
    <property type="match status" value="1"/>
</dbReference>
<dbReference type="GO" id="GO:0009409">
    <property type="term" value="P:response to cold"/>
    <property type="evidence" value="ECO:0007669"/>
    <property type="project" value="UniProtKB-ARBA"/>
</dbReference>
<comment type="subcellular location">
    <subcellularLocation>
        <location evidence="1">Nucleus</location>
    </subcellularLocation>
</comment>
<keyword evidence="6" id="KW-1185">Reference proteome</keyword>
<dbReference type="Gene3D" id="1.10.287.370">
    <property type="match status" value="1"/>
</dbReference>
<evidence type="ECO:0000256" key="1">
    <source>
        <dbReference type="ARBA" id="ARBA00004123"/>
    </source>
</evidence>
<evidence type="ECO:0000256" key="3">
    <source>
        <dbReference type="ARBA" id="ARBA00038295"/>
    </source>
</evidence>
<feature type="region of interest" description="Disordered" evidence="4">
    <location>
        <begin position="151"/>
        <end position="182"/>
    </location>
</feature>
<evidence type="ECO:0000256" key="2">
    <source>
        <dbReference type="ARBA" id="ARBA00023242"/>
    </source>
</evidence>
<feature type="compositionally biased region" description="Polar residues" evidence="4">
    <location>
        <begin position="250"/>
        <end position="269"/>
    </location>
</feature>
<feature type="region of interest" description="Disordered" evidence="4">
    <location>
        <begin position="195"/>
        <end position="278"/>
    </location>
</feature>
<dbReference type="InterPro" id="IPR009053">
    <property type="entry name" value="Prefoldin"/>
</dbReference>
<dbReference type="PANTHER" id="PTHR15111">
    <property type="entry name" value="RNA POLYMERASE II SUBUNIT 5-MEDIATING PROTEIN NNX3"/>
    <property type="match status" value="1"/>
</dbReference>
<dbReference type="GO" id="GO:0006457">
    <property type="term" value="P:protein folding"/>
    <property type="evidence" value="ECO:0007669"/>
    <property type="project" value="UniProtKB-ARBA"/>
</dbReference>
<comment type="caution">
    <text evidence="5">The sequence shown here is derived from an EMBL/GenBank/DDBJ whole genome shotgun (WGS) entry which is preliminary data.</text>
</comment>
<evidence type="ECO:0000313" key="6">
    <source>
        <dbReference type="Proteomes" id="UP001457282"/>
    </source>
</evidence>
<dbReference type="CDD" id="cd23159">
    <property type="entry name" value="Prefoldin_URI1"/>
    <property type="match status" value="1"/>
</dbReference>
<comment type="similarity">
    <text evidence="3">Belongs to the RNA polymerase II subunit 5-mediating protein family.</text>
</comment>
<feature type="compositionally biased region" description="Polar residues" evidence="4">
    <location>
        <begin position="166"/>
        <end position="175"/>
    </location>
</feature>
<gene>
    <name evidence="5" type="ORF">M0R45_026698</name>
</gene>
<proteinExistence type="inferred from homology"/>
<dbReference type="GO" id="GO:0003714">
    <property type="term" value="F:transcription corepressor activity"/>
    <property type="evidence" value="ECO:0007669"/>
    <property type="project" value="TreeGrafter"/>
</dbReference>
<evidence type="ECO:0000313" key="5">
    <source>
        <dbReference type="EMBL" id="KAK9929604.1"/>
    </source>
</evidence>
<dbReference type="GO" id="GO:0003682">
    <property type="term" value="F:chromatin binding"/>
    <property type="evidence" value="ECO:0007669"/>
    <property type="project" value="TreeGrafter"/>
</dbReference>
<dbReference type="InterPro" id="IPR004127">
    <property type="entry name" value="Prefoldin_subunit_alpha"/>
</dbReference>
<dbReference type="EMBL" id="JBEDUW010000005">
    <property type="protein sequence ID" value="KAK9929604.1"/>
    <property type="molecule type" value="Genomic_DNA"/>
</dbReference>
<organism evidence="5 6">
    <name type="scientific">Rubus argutus</name>
    <name type="common">Southern blackberry</name>
    <dbReference type="NCBI Taxonomy" id="59490"/>
    <lineage>
        <taxon>Eukaryota</taxon>
        <taxon>Viridiplantae</taxon>
        <taxon>Streptophyta</taxon>
        <taxon>Embryophyta</taxon>
        <taxon>Tracheophyta</taxon>
        <taxon>Spermatophyta</taxon>
        <taxon>Magnoliopsida</taxon>
        <taxon>eudicotyledons</taxon>
        <taxon>Gunneridae</taxon>
        <taxon>Pentapetalae</taxon>
        <taxon>rosids</taxon>
        <taxon>fabids</taxon>
        <taxon>Rosales</taxon>
        <taxon>Rosaceae</taxon>
        <taxon>Rosoideae</taxon>
        <taxon>Rosoideae incertae sedis</taxon>
        <taxon>Rubus</taxon>
    </lineage>
</organism>
<sequence>MKGKGTVTPLSSFFSVEDTQKAAKRVQDTIAEKDLELEHLQGFVADNRDLINLVGRLPEHLHHDVMVPFGKAAFFSGRLVHTNEFTVLLGEGYYAERTSKQTVDILNRRGKALESQVDSLKAMVQDLKAEASFFNATASEAAEGLVEIMEDYEEESSSERECPLEQDSSNSSGSVITKHADEDEEFARMMARMDELEKEECEAESHMAQSDEDEQVEHDLHQFSDQKSLHRNLKFSEQSQSRKPPEQTKGETASNEENFTDKPSCSGPESISEDKVSHGNVLASDVKSVAEKDLVSPVVENVQTVPLSRSQVPLQSSNPKFDREKAFTGSIVEHTHNLQTKPREQTVATTQSSASQVSKPVSRFKMQRK</sequence>
<dbReference type="AlphaFoldDB" id="A0AAW1WYR4"/>
<feature type="compositionally biased region" description="Basic and acidic residues" evidence="4">
    <location>
        <begin position="217"/>
        <end position="228"/>
    </location>
</feature>
<accession>A0AAW1WYR4</accession>
<name>A0AAW1WYR4_RUBAR</name>
<protein>
    <recommendedName>
        <fullName evidence="7">RNA polymerase II subunit 5-mediating protein homolog</fullName>
    </recommendedName>
</protein>
<reference evidence="5 6" key="1">
    <citation type="journal article" date="2023" name="G3 (Bethesda)">
        <title>A chromosome-length genome assembly and annotation of blackberry (Rubus argutus, cv. 'Hillquist').</title>
        <authorList>
            <person name="Bruna T."/>
            <person name="Aryal R."/>
            <person name="Dudchenko O."/>
            <person name="Sargent D.J."/>
            <person name="Mead D."/>
            <person name="Buti M."/>
            <person name="Cavallini A."/>
            <person name="Hytonen T."/>
            <person name="Andres J."/>
            <person name="Pham M."/>
            <person name="Weisz D."/>
            <person name="Mascagni F."/>
            <person name="Usai G."/>
            <person name="Natali L."/>
            <person name="Bassil N."/>
            <person name="Fernandez G.E."/>
            <person name="Lomsadze A."/>
            <person name="Armour M."/>
            <person name="Olukolu B."/>
            <person name="Poorten T."/>
            <person name="Britton C."/>
            <person name="Davik J."/>
            <person name="Ashrafi H."/>
            <person name="Aiden E.L."/>
            <person name="Borodovsky M."/>
            <person name="Worthington M."/>
        </authorList>
    </citation>
    <scope>NUCLEOTIDE SEQUENCE [LARGE SCALE GENOMIC DNA]</scope>
    <source>
        <strain evidence="5">PI 553951</strain>
    </source>
</reference>